<organism evidence="5">
    <name type="scientific">marine sediment metagenome</name>
    <dbReference type="NCBI Taxonomy" id="412755"/>
    <lineage>
        <taxon>unclassified sequences</taxon>
        <taxon>metagenomes</taxon>
        <taxon>ecological metagenomes</taxon>
    </lineage>
</organism>
<comment type="caution">
    <text evidence="5">The sequence shown here is derived from an EMBL/GenBank/DDBJ whole genome shotgun (WGS) entry which is preliminary data.</text>
</comment>
<evidence type="ECO:0000256" key="3">
    <source>
        <dbReference type="ARBA" id="ARBA00023163"/>
    </source>
</evidence>
<dbReference type="SMART" id="SM00448">
    <property type="entry name" value="REC"/>
    <property type="match status" value="1"/>
</dbReference>
<dbReference type="InterPro" id="IPR001789">
    <property type="entry name" value="Sig_transdc_resp-reg_receiver"/>
</dbReference>
<keyword evidence="1" id="KW-0597">Phosphoprotein</keyword>
<reference evidence="5" key="1">
    <citation type="journal article" date="2014" name="Front. Microbiol.">
        <title>High frequency of phylogenetically diverse reductive dehalogenase-homologous genes in deep subseafloor sedimentary metagenomes.</title>
        <authorList>
            <person name="Kawai M."/>
            <person name="Futagami T."/>
            <person name="Toyoda A."/>
            <person name="Takaki Y."/>
            <person name="Nishi S."/>
            <person name="Hori S."/>
            <person name="Arai W."/>
            <person name="Tsubouchi T."/>
            <person name="Morono Y."/>
            <person name="Uchiyama I."/>
            <person name="Ito T."/>
            <person name="Fujiyama A."/>
            <person name="Inagaki F."/>
            <person name="Takami H."/>
        </authorList>
    </citation>
    <scope>NUCLEOTIDE SEQUENCE</scope>
    <source>
        <strain evidence="5">Expedition CK06-06</strain>
    </source>
</reference>
<dbReference type="FunFam" id="3.40.50.2300:FF:000018">
    <property type="entry name" value="DNA-binding transcriptional regulator NtrC"/>
    <property type="match status" value="1"/>
</dbReference>
<proteinExistence type="predicted"/>
<keyword evidence="3" id="KW-0804">Transcription</keyword>
<evidence type="ECO:0000256" key="2">
    <source>
        <dbReference type="ARBA" id="ARBA00023015"/>
    </source>
</evidence>
<gene>
    <name evidence="5" type="ORF">S06H3_58589</name>
</gene>
<dbReference type="Gene3D" id="3.40.50.2300">
    <property type="match status" value="1"/>
</dbReference>
<dbReference type="PROSITE" id="PS50110">
    <property type="entry name" value="RESPONSE_REGULATORY"/>
    <property type="match status" value="1"/>
</dbReference>
<dbReference type="InterPro" id="IPR050595">
    <property type="entry name" value="Bact_response_regulator"/>
</dbReference>
<dbReference type="PANTHER" id="PTHR44591">
    <property type="entry name" value="STRESS RESPONSE REGULATOR PROTEIN 1"/>
    <property type="match status" value="1"/>
</dbReference>
<dbReference type="GO" id="GO:0000160">
    <property type="term" value="P:phosphorelay signal transduction system"/>
    <property type="evidence" value="ECO:0007669"/>
    <property type="project" value="InterPro"/>
</dbReference>
<protein>
    <recommendedName>
        <fullName evidence="4">Response regulatory domain-containing protein</fullName>
    </recommendedName>
</protein>
<evidence type="ECO:0000313" key="5">
    <source>
        <dbReference type="EMBL" id="GAI55943.1"/>
    </source>
</evidence>
<evidence type="ECO:0000259" key="4">
    <source>
        <dbReference type="PROSITE" id="PS50110"/>
    </source>
</evidence>
<dbReference type="InterPro" id="IPR011006">
    <property type="entry name" value="CheY-like_superfamily"/>
</dbReference>
<evidence type="ECO:0000256" key="1">
    <source>
        <dbReference type="ARBA" id="ARBA00022553"/>
    </source>
</evidence>
<feature type="non-terminal residue" evidence="5">
    <location>
        <position position="127"/>
    </location>
</feature>
<accession>X1PJC4</accession>
<dbReference type="AlphaFoldDB" id="X1PJC4"/>
<dbReference type="PANTHER" id="PTHR44591:SF3">
    <property type="entry name" value="RESPONSE REGULATORY DOMAIN-CONTAINING PROTEIN"/>
    <property type="match status" value="1"/>
</dbReference>
<dbReference type="Pfam" id="PF00072">
    <property type="entry name" value="Response_reg"/>
    <property type="match status" value="1"/>
</dbReference>
<dbReference type="EMBL" id="BARV01037949">
    <property type="protein sequence ID" value="GAI55943.1"/>
    <property type="molecule type" value="Genomic_DNA"/>
</dbReference>
<keyword evidence="2" id="KW-0805">Transcription regulation</keyword>
<dbReference type="SUPFAM" id="SSF52172">
    <property type="entry name" value="CheY-like"/>
    <property type="match status" value="1"/>
</dbReference>
<sequence>MTTERGTILIVDDEESARWVIHQKLSSEGYHCMEAADAKQALGELKGNSIELVILDIKMPGKSGIELLPEIREHYPDVAVIMVTVFTDVSTATQCMRQGAFDYVTKPLNLDELVLSVDRALEMRGLR</sequence>
<name>X1PJC4_9ZZZZ</name>
<feature type="domain" description="Response regulatory" evidence="4">
    <location>
        <begin position="7"/>
        <end position="121"/>
    </location>
</feature>